<dbReference type="AlphaFoldDB" id="A0A2M7T8F4"/>
<protein>
    <submittedName>
        <fullName evidence="1">Uncharacterized protein</fullName>
    </submittedName>
</protein>
<evidence type="ECO:0000313" key="1">
    <source>
        <dbReference type="EMBL" id="PIZ39568.1"/>
    </source>
</evidence>
<comment type="caution">
    <text evidence="1">The sequence shown here is derived from an EMBL/GenBank/DDBJ whole genome shotgun (WGS) entry which is preliminary data.</text>
</comment>
<sequence length="72" mass="7998">MQNVKCTSNDHECPENLDICCQFCLRNYSPCAGKCSGCWDEAKENGYIVEPRVAVKPVARAVRKPDLPTPVV</sequence>
<evidence type="ECO:0000313" key="2">
    <source>
        <dbReference type="Proteomes" id="UP000230956"/>
    </source>
</evidence>
<accession>A0A2M7T8F4</accession>
<dbReference type="EMBL" id="PFNG01000117">
    <property type="protein sequence ID" value="PIZ39568.1"/>
    <property type="molecule type" value="Genomic_DNA"/>
</dbReference>
<gene>
    <name evidence="1" type="ORF">COY37_04785</name>
</gene>
<proteinExistence type="predicted"/>
<name>A0A2M7T8F4_9ACTN</name>
<reference evidence="2" key="1">
    <citation type="submission" date="2017-09" db="EMBL/GenBank/DDBJ databases">
        <title>Depth-based differentiation of microbial function through sediment-hosted aquifers and enrichment of novel symbionts in the deep terrestrial subsurface.</title>
        <authorList>
            <person name="Probst A.J."/>
            <person name="Ladd B."/>
            <person name="Jarett J.K."/>
            <person name="Geller-Mcgrath D.E."/>
            <person name="Sieber C.M.K."/>
            <person name="Emerson J.B."/>
            <person name="Anantharaman K."/>
            <person name="Thomas B.C."/>
            <person name="Malmstrom R."/>
            <person name="Stieglmeier M."/>
            <person name="Klingl A."/>
            <person name="Woyke T."/>
            <person name="Ryan C.M."/>
            <person name="Banfield J.F."/>
        </authorList>
    </citation>
    <scope>NUCLEOTIDE SEQUENCE [LARGE SCALE GENOMIC DNA]</scope>
</reference>
<dbReference type="Proteomes" id="UP000230956">
    <property type="component" value="Unassembled WGS sequence"/>
</dbReference>
<dbReference type="RefSeq" id="WP_286976453.1">
    <property type="nucleotide sequence ID" value="NZ_PEXG01000051.1"/>
</dbReference>
<organism evidence="1 2">
    <name type="scientific">Candidatus Aquicultor secundus</name>
    <dbReference type="NCBI Taxonomy" id="1973895"/>
    <lineage>
        <taxon>Bacteria</taxon>
        <taxon>Bacillati</taxon>
        <taxon>Actinomycetota</taxon>
        <taxon>Candidatus Aquicultoria</taxon>
        <taxon>Candidatus Aquicultorales</taxon>
        <taxon>Candidatus Aquicultoraceae</taxon>
        <taxon>Candidatus Aquicultor</taxon>
    </lineage>
</organism>